<feature type="region of interest" description="Disordered" evidence="1">
    <location>
        <begin position="540"/>
        <end position="621"/>
    </location>
</feature>
<dbReference type="OrthoDB" id="10033229at2759"/>
<dbReference type="Pfam" id="PF13287">
    <property type="entry name" value="Fn3_assoc"/>
    <property type="match status" value="1"/>
</dbReference>
<gene>
    <name evidence="2" type="ORF">GSOID_T00014737001</name>
</gene>
<dbReference type="InParanoid" id="E4XLZ0"/>
<dbReference type="Pfam" id="PF12796">
    <property type="entry name" value="Ank_2"/>
    <property type="match status" value="1"/>
</dbReference>
<feature type="compositionally biased region" description="Basic and acidic residues" evidence="1">
    <location>
        <begin position="392"/>
        <end position="405"/>
    </location>
</feature>
<keyword evidence="3" id="KW-1185">Reference proteome</keyword>
<reference evidence="2" key="1">
    <citation type="journal article" date="2010" name="Science">
        <title>Plasticity of animal genome architecture unmasked by rapid evolution of a pelagic tunicate.</title>
        <authorList>
            <person name="Denoeud F."/>
            <person name="Henriet S."/>
            <person name="Mungpakdee S."/>
            <person name="Aury J.M."/>
            <person name="Da Silva C."/>
            <person name="Brinkmann H."/>
            <person name="Mikhaleva J."/>
            <person name="Olsen L.C."/>
            <person name="Jubin C."/>
            <person name="Canestro C."/>
            <person name="Bouquet J.M."/>
            <person name="Danks G."/>
            <person name="Poulain J."/>
            <person name="Campsteijn C."/>
            <person name="Adamski M."/>
            <person name="Cross I."/>
            <person name="Yadetie F."/>
            <person name="Muffato M."/>
            <person name="Louis A."/>
            <person name="Butcher S."/>
            <person name="Tsagkogeorga G."/>
            <person name="Konrad A."/>
            <person name="Singh S."/>
            <person name="Jensen M.F."/>
            <person name="Cong E.H."/>
            <person name="Eikeseth-Otteraa H."/>
            <person name="Noel B."/>
            <person name="Anthouard V."/>
            <person name="Porcel B.M."/>
            <person name="Kachouri-Lafond R."/>
            <person name="Nishino A."/>
            <person name="Ugolini M."/>
            <person name="Chourrout P."/>
            <person name="Nishida H."/>
            <person name="Aasland R."/>
            <person name="Huzurbazar S."/>
            <person name="Westhof E."/>
            <person name="Delsuc F."/>
            <person name="Lehrach H."/>
            <person name="Reinhardt R."/>
            <person name="Weissenbach J."/>
            <person name="Roy S.W."/>
            <person name="Artiguenave F."/>
            <person name="Postlethwait J.H."/>
            <person name="Manak J.R."/>
            <person name="Thompson E.M."/>
            <person name="Jaillon O."/>
            <person name="Du Pasquier L."/>
            <person name="Boudinot P."/>
            <person name="Liberles D.A."/>
            <person name="Volff J.N."/>
            <person name="Philippe H."/>
            <person name="Lenhard B."/>
            <person name="Roest Crollius H."/>
            <person name="Wincker P."/>
            <person name="Chourrout D."/>
        </authorList>
    </citation>
    <scope>NUCLEOTIDE SEQUENCE [LARGE SCALE GENOMIC DNA]</scope>
</reference>
<name>E4XLZ0_OIKDI</name>
<organism evidence="2">
    <name type="scientific">Oikopleura dioica</name>
    <name type="common">Tunicate</name>
    <dbReference type="NCBI Taxonomy" id="34765"/>
    <lineage>
        <taxon>Eukaryota</taxon>
        <taxon>Metazoa</taxon>
        <taxon>Chordata</taxon>
        <taxon>Tunicata</taxon>
        <taxon>Appendicularia</taxon>
        <taxon>Copelata</taxon>
        <taxon>Oikopleuridae</taxon>
        <taxon>Oikopleura</taxon>
    </lineage>
</organism>
<dbReference type="PANTHER" id="PTHR16058">
    <property type="entry name" value="DOUBLE ZINC RIBBON AND ANKYRIN REPEAT-CONTAINING PROTEIN 1"/>
    <property type="match status" value="1"/>
</dbReference>
<accession>E4XLZ0</accession>
<dbReference type="PANTHER" id="PTHR16058:SF4">
    <property type="entry name" value="DOUBLE ZINC RIBBON AND ANKYRIN REPEAT-CONTAINING PROTEIN 1"/>
    <property type="match status" value="1"/>
</dbReference>
<dbReference type="Gene3D" id="1.25.40.20">
    <property type="entry name" value="Ankyrin repeat-containing domain"/>
    <property type="match status" value="1"/>
</dbReference>
<evidence type="ECO:0000256" key="1">
    <source>
        <dbReference type="SAM" id="MobiDB-lite"/>
    </source>
</evidence>
<dbReference type="SMART" id="SM00248">
    <property type="entry name" value="ANK"/>
    <property type="match status" value="2"/>
</dbReference>
<dbReference type="Proteomes" id="UP000001307">
    <property type="component" value="Unassembled WGS sequence"/>
</dbReference>
<feature type="region of interest" description="Disordered" evidence="1">
    <location>
        <begin position="386"/>
        <end position="405"/>
    </location>
</feature>
<evidence type="ECO:0000313" key="3">
    <source>
        <dbReference type="Proteomes" id="UP000001307"/>
    </source>
</evidence>
<dbReference type="InterPro" id="IPR026876">
    <property type="entry name" value="Fn3_assoc_repeat"/>
</dbReference>
<dbReference type="SUPFAM" id="SSF48403">
    <property type="entry name" value="Ankyrin repeat"/>
    <property type="match status" value="1"/>
</dbReference>
<dbReference type="FunCoup" id="E4XLZ0">
    <property type="interactions" value="10"/>
</dbReference>
<sequence>MVVSVAAPLIAPRRWLGKGLIDSNTVIDLTCPTSPGADIFYTTDGSKPTERVSRTINTRTYRYDGSEILLRQGRRAIKALSVLSSGRSSSIITKEFVVQWAPSESDEEDEENADIQSAIDASKESRLQTSRMDTTRTVGNDVLFRRVAIGQRLPTTNQAPGLTLTNTRTMNESKMHASTGPFQANFNASYGPSQYDLPPPPKINGNLIRCSGCGRVNNPDSRYCDWCGALPGAQETWETVPFPIRPKPAQPTPRAVPTLVTRNGSTQTVGLFYPGGHRIQKESDDIFNKMERQTTALANSKAMSAISPGNGKWNQQIDHINQHLKTYAQQNKEFREAISEPRLQKIIGAEILDEDDTIQVRMVFPIARDLKANYVARKEAPKRVAFGSTTFEEPKKPQKPKKDEIPAEERILLNELKKKRCNIERVEECLAAGADPNIKDEHGIPALSIAVSNYHFEAAKQIIETKNFSVTYRSADDQNTFLHLAVMAGESPESIYLVDLLLQKGVTERKNKAGELPSDIARKYRYTNFLELLEPELVSSKSSKAPSKAATPSTKSTPRLAKSPTPKSSASRPPSSYSQAKSSSSSRSSVSESKPKSARSGSITSSRSRPMSNRSSVLDGF</sequence>
<dbReference type="EMBL" id="FN653073">
    <property type="protein sequence ID" value="CBY10997.1"/>
    <property type="molecule type" value="Genomic_DNA"/>
</dbReference>
<dbReference type="InterPro" id="IPR052481">
    <property type="entry name" value="DZAN1"/>
</dbReference>
<dbReference type="InterPro" id="IPR002110">
    <property type="entry name" value="Ankyrin_rpt"/>
</dbReference>
<proteinExistence type="predicted"/>
<dbReference type="InterPro" id="IPR036770">
    <property type="entry name" value="Ankyrin_rpt-contain_sf"/>
</dbReference>
<protein>
    <submittedName>
        <fullName evidence="2">Uncharacterized protein</fullName>
    </submittedName>
</protein>
<dbReference type="AlphaFoldDB" id="E4XLZ0"/>
<evidence type="ECO:0000313" key="2">
    <source>
        <dbReference type="EMBL" id="CBY10997.1"/>
    </source>
</evidence>